<protein>
    <submittedName>
        <fullName evidence="6">Uncharacterized protein</fullName>
    </submittedName>
</protein>
<keyword evidence="2 5" id="KW-0812">Transmembrane</keyword>
<proteinExistence type="predicted"/>
<comment type="subcellular location">
    <subcellularLocation>
        <location evidence="1">Membrane</location>
        <topology evidence="1">Multi-pass membrane protein</topology>
    </subcellularLocation>
</comment>
<organism evidence="6 7">
    <name type="scientific">Parageobacillus thermoglucosidasius</name>
    <name type="common">Geobacillus thermoglucosidasius</name>
    <dbReference type="NCBI Taxonomy" id="1426"/>
    <lineage>
        <taxon>Bacteria</taxon>
        <taxon>Bacillati</taxon>
        <taxon>Bacillota</taxon>
        <taxon>Bacilli</taxon>
        <taxon>Bacillales</taxon>
        <taxon>Anoxybacillaceae</taxon>
        <taxon>Parageobacillus</taxon>
    </lineage>
</organism>
<gene>
    <name evidence="6" type="ORF">A7K69_08705</name>
</gene>
<name>A0A1B7KQ47_PARTM</name>
<feature type="transmembrane region" description="Helical" evidence="5">
    <location>
        <begin position="73"/>
        <end position="101"/>
    </location>
</feature>
<dbReference type="InterPro" id="IPR006043">
    <property type="entry name" value="NCS2"/>
</dbReference>
<evidence type="ECO:0000256" key="1">
    <source>
        <dbReference type="ARBA" id="ARBA00004141"/>
    </source>
</evidence>
<keyword evidence="4 5" id="KW-0472">Membrane</keyword>
<dbReference type="GO" id="GO:0015205">
    <property type="term" value="F:nucleobase transmembrane transporter activity"/>
    <property type="evidence" value="ECO:0007669"/>
    <property type="project" value="UniProtKB-ARBA"/>
</dbReference>
<evidence type="ECO:0000256" key="5">
    <source>
        <dbReference type="SAM" id="Phobius"/>
    </source>
</evidence>
<dbReference type="NCBIfam" id="NF037981">
    <property type="entry name" value="NCS2_1"/>
    <property type="match status" value="1"/>
</dbReference>
<comment type="caution">
    <text evidence="6">The sequence shown here is derived from an EMBL/GenBank/DDBJ whole genome shotgun (WGS) entry which is preliminary data.</text>
</comment>
<reference evidence="7" key="1">
    <citation type="submission" date="2016-05" db="EMBL/GenBank/DDBJ databases">
        <authorList>
            <person name="Wang W."/>
            <person name="Zhu L."/>
        </authorList>
    </citation>
    <scope>NUCLEOTIDE SEQUENCE [LARGE SCALE GENOMIC DNA]</scope>
    <source>
        <strain evidence="7">W-2</strain>
    </source>
</reference>
<dbReference type="Proteomes" id="UP000078290">
    <property type="component" value="Unassembled WGS sequence"/>
</dbReference>
<evidence type="ECO:0000313" key="6">
    <source>
        <dbReference type="EMBL" id="OAT72213.1"/>
    </source>
</evidence>
<evidence type="ECO:0000313" key="7">
    <source>
        <dbReference type="Proteomes" id="UP000078290"/>
    </source>
</evidence>
<accession>A0A1B7KQ47</accession>
<evidence type="ECO:0000256" key="4">
    <source>
        <dbReference type="ARBA" id="ARBA00023136"/>
    </source>
</evidence>
<sequence length="166" mass="18243">MKRVVSSLQCIGRKNGLSVLNGLRSDRRVGNGAYFYCLFVTLLTNMLASMKVVESVVKAEKENVGNPSPKRAGFMMGISHIASGLLEAIGSVPISGAAAFIATSKMAKRISFVIARILVMLMSLFMLGVSPCLPYARRGRICRYFPDVCRNDYAWIEGIRQSGWNK</sequence>
<dbReference type="Pfam" id="PF00860">
    <property type="entry name" value="Xan_ur_permease"/>
    <property type="match status" value="1"/>
</dbReference>
<dbReference type="AlphaFoldDB" id="A0A1B7KQ47"/>
<evidence type="ECO:0000256" key="2">
    <source>
        <dbReference type="ARBA" id="ARBA00022692"/>
    </source>
</evidence>
<dbReference type="EMBL" id="LXMA01000034">
    <property type="protein sequence ID" value="OAT72213.1"/>
    <property type="molecule type" value="Genomic_DNA"/>
</dbReference>
<dbReference type="GO" id="GO:0016020">
    <property type="term" value="C:membrane"/>
    <property type="evidence" value="ECO:0007669"/>
    <property type="project" value="UniProtKB-SubCell"/>
</dbReference>
<evidence type="ECO:0000256" key="3">
    <source>
        <dbReference type="ARBA" id="ARBA00022989"/>
    </source>
</evidence>
<feature type="transmembrane region" description="Helical" evidence="5">
    <location>
        <begin position="113"/>
        <end position="136"/>
    </location>
</feature>
<keyword evidence="3 5" id="KW-1133">Transmembrane helix</keyword>